<dbReference type="Proteomes" id="UP000038040">
    <property type="component" value="Unplaced"/>
</dbReference>
<dbReference type="EMBL" id="UYYG01001176">
    <property type="protein sequence ID" value="VDN59121.1"/>
    <property type="molecule type" value="Genomic_DNA"/>
</dbReference>
<evidence type="ECO:0000313" key="4">
    <source>
        <dbReference type="WBParaSite" id="DME_0000529501-mRNA-1"/>
    </source>
</evidence>
<name>A0A0N4UDA2_DRAME</name>
<protein>
    <submittedName>
        <fullName evidence="1 4">Uncharacterized protein</fullName>
    </submittedName>
</protein>
<reference evidence="4" key="1">
    <citation type="submission" date="2017-02" db="UniProtKB">
        <authorList>
            <consortium name="WormBaseParasite"/>
        </authorList>
    </citation>
    <scope>IDENTIFICATION</scope>
</reference>
<evidence type="ECO:0000313" key="1">
    <source>
        <dbReference type="EMBL" id="VDN59121.1"/>
    </source>
</evidence>
<dbReference type="WBParaSite" id="DME_0000529501-mRNA-1">
    <property type="protein sequence ID" value="DME_0000529501-mRNA-1"/>
    <property type="gene ID" value="DME_0000529501"/>
</dbReference>
<dbReference type="AlphaFoldDB" id="A0A0N4UDA2"/>
<reference evidence="1 3" key="2">
    <citation type="submission" date="2018-11" db="EMBL/GenBank/DDBJ databases">
        <authorList>
            <consortium name="Pathogen Informatics"/>
        </authorList>
    </citation>
    <scope>NUCLEOTIDE SEQUENCE [LARGE SCALE GENOMIC DNA]</scope>
</reference>
<evidence type="ECO:0000313" key="2">
    <source>
        <dbReference type="Proteomes" id="UP000038040"/>
    </source>
</evidence>
<dbReference type="Proteomes" id="UP000274756">
    <property type="component" value="Unassembled WGS sequence"/>
</dbReference>
<proteinExistence type="predicted"/>
<evidence type="ECO:0000313" key="3">
    <source>
        <dbReference type="Proteomes" id="UP000274756"/>
    </source>
</evidence>
<keyword evidence="3" id="KW-1185">Reference proteome</keyword>
<accession>A0A0N4UDA2</accession>
<gene>
    <name evidence="1" type="ORF">DME_LOCUS9094</name>
</gene>
<sequence>MGAVRIFTFELFIKTTPETFLINNGFCYMGF</sequence>
<organism evidence="2 4">
    <name type="scientific">Dracunculus medinensis</name>
    <name type="common">Guinea worm</name>
    <dbReference type="NCBI Taxonomy" id="318479"/>
    <lineage>
        <taxon>Eukaryota</taxon>
        <taxon>Metazoa</taxon>
        <taxon>Ecdysozoa</taxon>
        <taxon>Nematoda</taxon>
        <taxon>Chromadorea</taxon>
        <taxon>Rhabditida</taxon>
        <taxon>Spirurina</taxon>
        <taxon>Dracunculoidea</taxon>
        <taxon>Dracunculidae</taxon>
        <taxon>Dracunculus</taxon>
    </lineage>
</organism>